<comment type="caution">
    <text evidence="1">The sequence shown here is derived from an EMBL/GenBank/DDBJ whole genome shotgun (WGS) entry which is preliminary data.</text>
</comment>
<gene>
    <name evidence="1" type="ORF">HNQ61_000557</name>
</gene>
<dbReference type="EMBL" id="JACHIA010000001">
    <property type="protein sequence ID" value="MBB6068946.1"/>
    <property type="molecule type" value="Genomic_DNA"/>
</dbReference>
<dbReference type="InterPro" id="IPR052703">
    <property type="entry name" value="Aromatic_CoA_ox/epox"/>
</dbReference>
<dbReference type="InterPro" id="IPR009078">
    <property type="entry name" value="Ferritin-like_SF"/>
</dbReference>
<sequence>MSLEGLNSLIQSASALPDDARQALRDLILVLADSKRVLGLRYSDKMLGAPTLEAGIAASSMAQDEWGHARLTYALLGDFGDEPKALEYERPAAEYRSHPALDAAIGSWAELIAMMLVVDTTLTTQYRALVESRYVPAHNRVQKMLDEERFHFQYAAGWARRIAAVPAAREELRAALANVLAPSLLWLGDDADASAQRLVAEGLSGFDPSALRGRFLARVGPVLEDMGMGEELGVRRDGEGWSADAALDWSGWNPATRRSGGSLDEVTAARARGDKNRALRMD</sequence>
<keyword evidence="2" id="KW-1185">Reference proteome</keyword>
<dbReference type="Pfam" id="PF05138">
    <property type="entry name" value="PaaA_PaaC"/>
    <property type="match status" value="1"/>
</dbReference>
<dbReference type="Gene3D" id="1.20.1260.10">
    <property type="match status" value="1"/>
</dbReference>
<protein>
    <submittedName>
        <fullName evidence="1">Phenylacetate-CoA oxygenase PaaI subunit</fullName>
    </submittedName>
</protein>
<reference evidence="1 2" key="1">
    <citation type="submission" date="2020-08" db="EMBL/GenBank/DDBJ databases">
        <title>Genomic Encyclopedia of Type Strains, Phase IV (KMG-IV): sequencing the most valuable type-strain genomes for metagenomic binning, comparative biology and taxonomic classification.</title>
        <authorList>
            <person name="Goeker M."/>
        </authorList>
    </citation>
    <scope>NUCLEOTIDE SEQUENCE [LARGE SCALE GENOMIC DNA]</scope>
    <source>
        <strain evidence="1 2">DSM 29007</strain>
    </source>
</reference>
<dbReference type="RefSeq" id="WP_170031488.1">
    <property type="nucleotide sequence ID" value="NZ_JABDTL010000001.1"/>
</dbReference>
<dbReference type="PANTHER" id="PTHR30458">
    <property type="entry name" value="PHENYLACETIC ACID DEGRADATION PROTEIN PAA"/>
    <property type="match status" value="1"/>
</dbReference>
<organism evidence="1 2">
    <name type="scientific">Longimicrobium terrae</name>
    <dbReference type="NCBI Taxonomy" id="1639882"/>
    <lineage>
        <taxon>Bacteria</taxon>
        <taxon>Pseudomonadati</taxon>
        <taxon>Gemmatimonadota</taxon>
        <taxon>Longimicrobiia</taxon>
        <taxon>Longimicrobiales</taxon>
        <taxon>Longimicrobiaceae</taxon>
        <taxon>Longimicrobium</taxon>
    </lineage>
</organism>
<name>A0A841GWV2_9BACT</name>
<dbReference type="AlphaFoldDB" id="A0A841GWV2"/>
<dbReference type="PANTHER" id="PTHR30458:SF0">
    <property type="entry name" value="1,2-PHENYLACETYL-COA EPOXIDASE, SUBUNIT C"/>
    <property type="match status" value="1"/>
</dbReference>
<evidence type="ECO:0000313" key="1">
    <source>
        <dbReference type="EMBL" id="MBB6068946.1"/>
    </source>
</evidence>
<proteinExistence type="predicted"/>
<dbReference type="Proteomes" id="UP000582837">
    <property type="component" value="Unassembled WGS sequence"/>
</dbReference>
<accession>A0A841GWV2</accession>
<dbReference type="SUPFAM" id="SSF47240">
    <property type="entry name" value="Ferritin-like"/>
    <property type="match status" value="1"/>
</dbReference>
<dbReference type="InterPro" id="IPR012347">
    <property type="entry name" value="Ferritin-like"/>
</dbReference>
<dbReference type="GO" id="GO:0010124">
    <property type="term" value="P:phenylacetate catabolic process"/>
    <property type="evidence" value="ECO:0007669"/>
    <property type="project" value="InterPro"/>
</dbReference>
<evidence type="ECO:0000313" key="2">
    <source>
        <dbReference type="Proteomes" id="UP000582837"/>
    </source>
</evidence>
<dbReference type="InterPro" id="IPR007814">
    <property type="entry name" value="PaaA_PaaC"/>
</dbReference>
<dbReference type="GO" id="GO:0005829">
    <property type="term" value="C:cytosol"/>
    <property type="evidence" value="ECO:0007669"/>
    <property type="project" value="TreeGrafter"/>
</dbReference>